<dbReference type="CDD" id="cd04332">
    <property type="entry name" value="YbaK_like"/>
    <property type="match status" value="1"/>
</dbReference>
<dbReference type="AlphaFoldDB" id="A0A223RZZ0"/>
<sequence length="157" mass="16625">MKNTSPSTPSEILNAGSVPFTSFGHAPIRTLEDIERELALPPEKLLKTMAFRVADAQFVLAAVPILARVHYGRLARAVGVARSQLRQAGDEDLRELGMEPGGISPLTRLADATVVFDEAVADMGVVYCGSGRADGTIKIEARDLVAAAGAEYAPIAH</sequence>
<keyword evidence="3" id="KW-1185">Reference proteome</keyword>
<protein>
    <recommendedName>
        <fullName evidence="1">YbaK/aminoacyl-tRNA synthetase-associated domain-containing protein</fullName>
    </recommendedName>
</protein>
<dbReference type="OrthoDB" id="4199224at2"/>
<dbReference type="GO" id="GO:0002161">
    <property type="term" value="F:aminoacyl-tRNA deacylase activity"/>
    <property type="evidence" value="ECO:0007669"/>
    <property type="project" value="InterPro"/>
</dbReference>
<evidence type="ECO:0000313" key="3">
    <source>
        <dbReference type="Proteomes" id="UP000215005"/>
    </source>
</evidence>
<proteinExistence type="predicted"/>
<dbReference type="InterPro" id="IPR007214">
    <property type="entry name" value="YbaK/aa-tRNA-synth-assoc-dom"/>
</dbReference>
<dbReference type="Gene3D" id="3.90.960.10">
    <property type="entry name" value="YbaK/aminoacyl-tRNA synthetase-associated domain"/>
    <property type="match status" value="1"/>
</dbReference>
<dbReference type="EMBL" id="CP022753">
    <property type="protein sequence ID" value="ASU81450.1"/>
    <property type="molecule type" value="Genomic_DNA"/>
</dbReference>
<accession>A0A223RZZ0</accession>
<reference evidence="2 3" key="1">
    <citation type="submission" date="2017-08" db="EMBL/GenBank/DDBJ databases">
        <title>The complete genome sequence of Nocardiopsis gilva YIM 90087.</title>
        <authorList>
            <person name="Yin M."/>
            <person name="Tang S."/>
        </authorList>
    </citation>
    <scope>NUCLEOTIDE SEQUENCE [LARGE SCALE GENOMIC DNA]</scope>
    <source>
        <strain evidence="2 3">YIM 90087</strain>
    </source>
</reference>
<dbReference type="RefSeq" id="WP_051060810.1">
    <property type="nucleotide sequence ID" value="NZ_ANBG01000243.1"/>
</dbReference>
<gene>
    <name evidence="2" type="ORF">CDO52_00460</name>
</gene>
<dbReference type="InterPro" id="IPR036754">
    <property type="entry name" value="YbaK/aa-tRNA-synt-asso_dom_sf"/>
</dbReference>
<dbReference type="KEGG" id="ngv:CDO52_00460"/>
<name>A0A223RZZ0_9ACTN</name>
<evidence type="ECO:0000313" key="2">
    <source>
        <dbReference type="EMBL" id="ASU81450.1"/>
    </source>
</evidence>
<dbReference type="Pfam" id="PF04073">
    <property type="entry name" value="tRNA_edit"/>
    <property type="match status" value="1"/>
</dbReference>
<feature type="domain" description="YbaK/aminoacyl-tRNA synthetase-associated" evidence="1">
    <location>
        <begin position="25"/>
        <end position="145"/>
    </location>
</feature>
<evidence type="ECO:0000259" key="1">
    <source>
        <dbReference type="Pfam" id="PF04073"/>
    </source>
</evidence>
<organism evidence="2 3">
    <name type="scientific">Nocardiopsis gilva YIM 90087</name>
    <dbReference type="NCBI Taxonomy" id="1235441"/>
    <lineage>
        <taxon>Bacteria</taxon>
        <taxon>Bacillati</taxon>
        <taxon>Actinomycetota</taxon>
        <taxon>Actinomycetes</taxon>
        <taxon>Streptosporangiales</taxon>
        <taxon>Nocardiopsidaceae</taxon>
        <taxon>Nocardiopsis</taxon>
    </lineage>
</organism>
<dbReference type="SUPFAM" id="SSF55826">
    <property type="entry name" value="YbaK/ProRS associated domain"/>
    <property type="match status" value="1"/>
</dbReference>
<dbReference type="Proteomes" id="UP000215005">
    <property type="component" value="Chromosome"/>
</dbReference>